<feature type="transmembrane region" description="Helical" evidence="2">
    <location>
        <begin position="193"/>
        <end position="214"/>
    </location>
</feature>
<reference evidence="3 4" key="1">
    <citation type="submission" date="2017-10" db="EMBL/GenBank/DDBJ databases">
        <title>Bifidobacterium xylocopum sp. nov. and Bifidobacterium aemilianum sp. nov., from the carpenter bee (Xylocopa violacea) digestive tract.</title>
        <authorList>
            <person name="Alberoni D."/>
            <person name="Baffoni L."/>
            <person name="Di Gioia D."/>
            <person name="Gaggia F."/>
            <person name="Biavati B."/>
        </authorList>
    </citation>
    <scope>NUCLEOTIDE SEQUENCE [LARGE SCALE GENOMIC DNA]</scope>
    <source>
        <strain evidence="3 4">XV2</strain>
    </source>
</reference>
<evidence type="ECO:0000256" key="2">
    <source>
        <dbReference type="SAM" id="Phobius"/>
    </source>
</evidence>
<feature type="transmembrane region" description="Helical" evidence="2">
    <location>
        <begin position="161"/>
        <end position="181"/>
    </location>
</feature>
<keyword evidence="2" id="KW-0472">Membrane</keyword>
<evidence type="ECO:0000313" key="4">
    <source>
        <dbReference type="Proteomes" id="UP000252345"/>
    </source>
</evidence>
<keyword evidence="4" id="KW-1185">Reference proteome</keyword>
<dbReference type="OrthoDB" id="3694109at2"/>
<organism evidence="3 4">
    <name type="scientific">Bifidobacterium xylocopae</name>
    <dbReference type="NCBI Taxonomy" id="2493119"/>
    <lineage>
        <taxon>Bacteria</taxon>
        <taxon>Bacillati</taxon>
        <taxon>Actinomycetota</taxon>
        <taxon>Actinomycetes</taxon>
        <taxon>Bifidobacteriales</taxon>
        <taxon>Bifidobacteriaceae</taxon>
        <taxon>Bifidobacterium</taxon>
    </lineage>
</organism>
<dbReference type="InterPro" id="IPR045782">
    <property type="entry name" value="TrbL_3"/>
</dbReference>
<sequence length="534" mass="52690">MSWLDDLGDQLSSLNPMNLIASGLGKIMDSIFNILAQLISDAVAEAAKEFSTMWMSIPTPDISGNGESMAIPQDTSGVVTILGYAKWVCYVIAVVALILAALRFVIKARHGDATAGLGKVGMVLVGVVVISAAAGLVSSAIAGGPTGVGGAVAMIQSHLWWYMQVAAVLSVLLGVGRMMWFERAEEGRDTVKSILTLVIVAGAGAPICSTLLTVGDSFSSWILGAAADTDFGTSLSKALIFSTVMPGGPIMVALVGILCLVAELVQMVAMIIRSGLLVLMMGVLPLTSANTNSAWGKQWFQRSLGWLAAFILYKPVASIIYAICFKMIGGNAFGTQEGGVSGVLVGFAFMVMAIVALPGLMKFAVPAVAAISSGGGSAAGGMMSAALPTGAMMLSRGAGSSSASTTSGSSAGTSAGPSGSSAGAPSQSGSPMTVQSAGTASAGTSAGASSAAGAGAAAGPVGVAVEAGVQGVKVAAGAVRQSVADSSDGADSAPPQGASSHESGSSVQSASAVDKSAKPDGAANHGLDGQASGA</sequence>
<protein>
    <submittedName>
        <fullName evidence="3">Uncharacterized protein</fullName>
    </submittedName>
</protein>
<accession>A0A366KB09</accession>
<feature type="region of interest" description="Disordered" evidence="1">
    <location>
        <begin position="481"/>
        <end position="534"/>
    </location>
</feature>
<feature type="transmembrane region" description="Helical" evidence="2">
    <location>
        <begin position="268"/>
        <end position="286"/>
    </location>
</feature>
<feature type="transmembrane region" description="Helical" evidence="2">
    <location>
        <begin position="306"/>
        <end position="328"/>
    </location>
</feature>
<name>A0A366KB09_9BIFI</name>
<feature type="transmembrane region" description="Helical" evidence="2">
    <location>
        <begin position="367"/>
        <end position="387"/>
    </location>
</feature>
<dbReference type="AlphaFoldDB" id="A0A366KB09"/>
<comment type="caution">
    <text evidence="3">The sequence shown here is derived from an EMBL/GenBank/DDBJ whole genome shotgun (WGS) entry which is preliminary data.</text>
</comment>
<feature type="transmembrane region" description="Helical" evidence="2">
    <location>
        <begin position="84"/>
        <end position="105"/>
    </location>
</feature>
<keyword evidence="2" id="KW-1133">Transmembrane helix</keyword>
<proteinExistence type="predicted"/>
<feature type="compositionally biased region" description="Low complexity" evidence="1">
    <location>
        <begin position="481"/>
        <end position="493"/>
    </location>
</feature>
<feature type="transmembrane region" description="Helical" evidence="2">
    <location>
        <begin position="238"/>
        <end position="261"/>
    </location>
</feature>
<dbReference type="RefSeq" id="WP_113853915.1">
    <property type="nucleotide sequence ID" value="NZ_PDCH01000016.1"/>
</dbReference>
<feature type="transmembrane region" description="Helical" evidence="2">
    <location>
        <begin position="340"/>
        <end position="361"/>
    </location>
</feature>
<feature type="compositionally biased region" description="Polar residues" evidence="1">
    <location>
        <begin position="497"/>
        <end position="511"/>
    </location>
</feature>
<evidence type="ECO:0000313" key="3">
    <source>
        <dbReference type="EMBL" id="RBP98915.1"/>
    </source>
</evidence>
<gene>
    <name evidence="3" type="ORF">CRD59_06675</name>
</gene>
<dbReference type="EMBL" id="PDCH01000016">
    <property type="protein sequence ID" value="RBP98915.1"/>
    <property type="molecule type" value="Genomic_DNA"/>
</dbReference>
<feature type="region of interest" description="Disordered" evidence="1">
    <location>
        <begin position="398"/>
        <end position="453"/>
    </location>
</feature>
<feature type="transmembrane region" description="Helical" evidence="2">
    <location>
        <begin position="117"/>
        <end position="141"/>
    </location>
</feature>
<dbReference type="Pfam" id="PF19590">
    <property type="entry name" value="TrbL_3"/>
    <property type="match status" value="1"/>
</dbReference>
<evidence type="ECO:0000256" key="1">
    <source>
        <dbReference type="SAM" id="MobiDB-lite"/>
    </source>
</evidence>
<dbReference type="Proteomes" id="UP000252345">
    <property type="component" value="Unassembled WGS sequence"/>
</dbReference>
<keyword evidence="2" id="KW-0812">Transmembrane</keyword>